<evidence type="ECO:0000313" key="2">
    <source>
        <dbReference type="Proteomes" id="UP000324222"/>
    </source>
</evidence>
<dbReference type="EMBL" id="VSRR010008132">
    <property type="protein sequence ID" value="MPC48159.1"/>
    <property type="molecule type" value="Genomic_DNA"/>
</dbReference>
<name>A0A5B7FSB0_PORTR</name>
<accession>A0A5B7FSB0</accession>
<proteinExistence type="predicted"/>
<organism evidence="1 2">
    <name type="scientific">Portunus trituberculatus</name>
    <name type="common">Swimming crab</name>
    <name type="synonym">Neptunus trituberculatus</name>
    <dbReference type="NCBI Taxonomy" id="210409"/>
    <lineage>
        <taxon>Eukaryota</taxon>
        <taxon>Metazoa</taxon>
        <taxon>Ecdysozoa</taxon>
        <taxon>Arthropoda</taxon>
        <taxon>Crustacea</taxon>
        <taxon>Multicrustacea</taxon>
        <taxon>Malacostraca</taxon>
        <taxon>Eumalacostraca</taxon>
        <taxon>Eucarida</taxon>
        <taxon>Decapoda</taxon>
        <taxon>Pleocyemata</taxon>
        <taxon>Brachyura</taxon>
        <taxon>Eubrachyura</taxon>
        <taxon>Portunoidea</taxon>
        <taxon>Portunidae</taxon>
        <taxon>Portuninae</taxon>
        <taxon>Portunus</taxon>
    </lineage>
</organism>
<evidence type="ECO:0000313" key="1">
    <source>
        <dbReference type="EMBL" id="MPC48159.1"/>
    </source>
</evidence>
<keyword evidence="2" id="KW-1185">Reference proteome</keyword>
<gene>
    <name evidence="1" type="ORF">E2C01_041927</name>
</gene>
<protein>
    <submittedName>
        <fullName evidence="1">Uncharacterized protein</fullName>
    </submittedName>
</protein>
<reference evidence="1 2" key="1">
    <citation type="submission" date="2019-05" db="EMBL/GenBank/DDBJ databases">
        <title>Another draft genome of Portunus trituberculatus and its Hox gene families provides insights of decapod evolution.</title>
        <authorList>
            <person name="Jeong J.-H."/>
            <person name="Song I."/>
            <person name="Kim S."/>
            <person name="Choi T."/>
            <person name="Kim D."/>
            <person name="Ryu S."/>
            <person name="Kim W."/>
        </authorList>
    </citation>
    <scope>NUCLEOTIDE SEQUENCE [LARGE SCALE GENOMIC DNA]</scope>
    <source>
        <tissue evidence="1">Muscle</tissue>
    </source>
</reference>
<comment type="caution">
    <text evidence="1">The sequence shown here is derived from an EMBL/GenBank/DDBJ whole genome shotgun (WGS) entry which is preliminary data.</text>
</comment>
<dbReference type="AlphaFoldDB" id="A0A5B7FSB0"/>
<dbReference type="Proteomes" id="UP000324222">
    <property type="component" value="Unassembled WGS sequence"/>
</dbReference>
<sequence>MKRKHSIYLTPYIVRRKTVASSIDGGVPEKGLMPEPVSFCPTEEGTVVVVVVVGSAVIYLPVYPPGLISCLILRLPFILHVSNPPFLSPVARTPSHVPQQ</sequence>